<reference evidence="3 4" key="1">
    <citation type="submission" date="2020-09" db="EMBL/GenBank/DDBJ databases">
        <title>De no assembly of potato wild relative species, Solanum commersonii.</title>
        <authorList>
            <person name="Cho K."/>
        </authorList>
    </citation>
    <scope>NUCLEOTIDE SEQUENCE [LARGE SCALE GENOMIC DNA]</scope>
    <source>
        <strain evidence="3">LZ3.2</strain>
        <tissue evidence="3">Leaf</tissue>
    </source>
</reference>
<evidence type="ECO:0000313" key="4">
    <source>
        <dbReference type="Proteomes" id="UP000824120"/>
    </source>
</evidence>
<feature type="chain" id="PRO_5039905364" description="Bifunctional inhibitor/plant lipid transfer protein/seed storage helical domain-containing protein" evidence="1">
    <location>
        <begin position="27"/>
        <end position="181"/>
    </location>
</feature>
<dbReference type="Gene3D" id="1.10.110.10">
    <property type="entry name" value="Plant lipid-transfer and hydrophobic proteins"/>
    <property type="match status" value="2"/>
</dbReference>
<dbReference type="Pfam" id="PF00234">
    <property type="entry name" value="Tryp_alpha_amyl"/>
    <property type="match status" value="1"/>
</dbReference>
<keyword evidence="1" id="KW-0732">Signal</keyword>
<dbReference type="OrthoDB" id="656626at2759"/>
<dbReference type="GO" id="GO:0009627">
    <property type="term" value="P:systemic acquired resistance"/>
    <property type="evidence" value="ECO:0007669"/>
    <property type="project" value="InterPro"/>
</dbReference>
<evidence type="ECO:0000259" key="2">
    <source>
        <dbReference type="SMART" id="SM00499"/>
    </source>
</evidence>
<evidence type="ECO:0000256" key="1">
    <source>
        <dbReference type="SAM" id="SignalP"/>
    </source>
</evidence>
<dbReference type="GO" id="GO:0005504">
    <property type="term" value="F:fatty acid binding"/>
    <property type="evidence" value="ECO:0007669"/>
    <property type="project" value="InterPro"/>
</dbReference>
<dbReference type="CDD" id="cd04660">
    <property type="entry name" value="nsLTP_like"/>
    <property type="match status" value="1"/>
</dbReference>
<dbReference type="AlphaFoldDB" id="A0A9J5YCM0"/>
<dbReference type="EMBL" id="JACXVP010000007">
    <property type="protein sequence ID" value="KAG5597930.1"/>
    <property type="molecule type" value="Genomic_DNA"/>
</dbReference>
<keyword evidence="4" id="KW-1185">Reference proteome</keyword>
<feature type="domain" description="Bifunctional inhibitor/plant lipid transfer protein/seed storage helical" evidence="2">
    <location>
        <begin position="34"/>
        <end position="106"/>
    </location>
</feature>
<feature type="signal peptide" evidence="1">
    <location>
        <begin position="1"/>
        <end position="26"/>
    </location>
</feature>
<organism evidence="3 4">
    <name type="scientific">Solanum commersonii</name>
    <name type="common">Commerson's wild potato</name>
    <name type="synonym">Commerson's nightshade</name>
    <dbReference type="NCBI Taxonomy" id="4109"/>
    <lineage>
        <taxon>Eukaryota</taxon>
        <taxon>Viridiplantae</taxon>
        <taxon>Streptophyta</taxon>
        <taxon>Embryophyta</taxon>
        <taxon>Tracheophyta</taxon>
        <taxon>Spermatophyta</taxon>
        <taxon>Magnoliopsida</taxon>
        <taxon>eudicotyledons</taxon>
        <taxon>Gunneridae</taxon>
        <taxon>Pentapetalae</taxon>
        <taxon>asterids</taxon>
        <taxon>lamiids</taxon>
        <taxon>Solanales</taxon>
        <taxon>Solanaceae</taxon>
        <taxon>Solanoideae</taxon>
        <taxon>Solaneae</taxon>
        <taxon>Solanum</taxon>
    </lineage>
</organism>
<comment type="caution">
    <text evidence="3">The sequence shown here is derived from an EMBL/GenBank/DDBJ whole genome shotgun (WGS) entry which is preliminary data.</text>
</comment>
<accession>A0A9J5YCM0</accession>
<name>A0A9J5YCM0_SOLCO</name>
<dbReference type="PANTHER" id="PTHR33122:SF43">
    <property type="entry name" value="BIFUNCTIONAL INHIBITOR_PLANT LIPID TRANSFER PROTEIN_SEED STORAGE HELICAL DOMAIN-CONTAINING PROTEIN"/>
    <property type="match status" value="1"/>
</dbReference>
<evidence type="ECO:0000313" key="3">
    <source>
        <dbReference type="EMBL" id="KAG5597930.1"/>
    </source>
</evidence>
<feature type="domain" description="Bifunctional inhibitor/plant lipid transfer protein/seed storage helical" evidence="2">
    <location>
        <begin position="111"/>
        <end position="181"/>
    </location>
</feature>
<dbReference type="Proteomes" id="UP000824120">
    <property type="component" value="Chromosome 7"/>
</dbReference>
<dbReference type="InterPro" id="IPR044741">
    <property type="entry name" value="NsLTP-like"/>
</dbReference>
<sequence length="181" mass="19268">MAKSYSTMIFLLFALIMTVQIVTSNAAETPAVICKVTINDLILCLPAVMGKKPPKPTPDCCAVLRKADTQCMCNQKSELGKFGISPAAAMNLPKQLQIVTSNAAETPAVICKVTINDLVLCLPAVMGKKPPKPTPDCCAVLRKADTQCMCNQKSELGKFGISPAAAMNLPKKCKINVPRGC</sequence>
<dbReference type="Pfam" id="PF14368">
    <property type="entry name" value="LTP_2"/>
    <property type="match status" value="1"/>
</dbReference>
<dbReference type="InterPro" id="IPR039265">
    <property type="entry name" value="DIR1-like"/>
</dbReference>
<dbReference type="SMART" id="SM00499">
    <property type="entry name" value="AAI"/>
    <property type="match status" value="2"/>
</dbReference>
<gene>
    <name evidence="3" type="ORF">H5410_039162</name>
</gene>
<dbReference type="InterPro" id="IPR016140">
    <property type="entry name" value="Bifunc_inhib/LTP/seed_store"/>
</dbReference>
<protein>
    <recommendedName>
        <fullName evidence="2">Bifunctional inhibitor/plant lipid transfer protein/seed storage helical domain-containing protein</fullName>
    </recommendedName>
</protein>
<dbReference type="PANTHER" id="PTHR33122">
    <property type="entry name" value="LIPID BINDING PROTEIN-RELATED"/>
    <property type="match status" value="1"/>
</dbReference>
<proteinExistence type="predicted"/>
<dbReference type="SUPFAM" id="SSF47699">
    <property type="entry name" value="Bifunctional inhibitor/lipid-transfer protein/seed storage 2S albumin"/>
    <property type="match status" value="2"/>
</dbReference>
<dbReference type="InterPro" id="IPR036312">
    <property type="entry name" value="Bifun_inhib/LTP/seed_sf"/>
</dbReference>